<keyword evidence="3" id="KW-0378">Hydrolase</keyword>
<dbReference type="InterPro" id="IPR029059">
    <property type="entry name" value="AB_hydrolase_5"/>
</dbReference>
<reference evidence="4" key="1">
    <citation type="submission" date="2016-01" db="EMBL/GenBank/DDBJ databases">
        <title>Complete genome sequence of Microbulbifer sp. CCB-MM1, a halophile isolated from Matang Mangrove Forest, Perak.</title>
        <authorList>
            <person name="Moh T.H."/>
            <person name="Dinesh B."/>
            <person name="Lau N.-S."/>
            <person name="Go F."/>
            <person name="Alexander Chong S.-C."/>
        </authorList>
    </citation>
    <scope>NUCLEOTIDE SEQUENCE [LARGE SCALE GENOMIC DNA]</scope>
    <source>
        <strain evidence="4">CCB-MM1</strain>
    </source>
</reference>
<accession>A0A1C9WAX3</accession>
<evidence type="ECO:0000256" key="1">
    <source>
        <dbReference type="SAM" id="SignalP"/>
    </source>
</evidence>
<dbReference type="Gene3D" id="3.40.50.1820">
    <property type="entry name" value="alpha/beta hydrolase"/>
    <property type="match status" value="1"/>
</dbReference>
<feature type="signal peptide" evidence="1">
    <location>
        <begin position="1"/>
        <end position="23"/>
    </location>
</feature>
<evidence type="ECO:0000259" key="2">
    <source>
        <dbReference type="Pfam" id="PF12695"/>
    </source>
</evidence>
<dbReference type="KEGG" id="micc:AUP74_02933"/>
<dbReference type="Proteomes" id="UP000095672">
    <property type="component" value="Chromosome"/>
</dbReference>
<dbReference type="OrthoDB" id="9780932at2"/>
<evidence type="ECO:0000313" key="4">
    <source>
        <dbReference type="Proteomes" id="UP000095672"/>
    </source>
</evidence>
<keyword evidence="4" id="KW-1185">Reference proteome</keyword>
<feature type="domain" description="Alpha/beta hydrolase fold-5" evidence="2">
    <location>
        <begin position="68"/>
        <end position="237"/>
    </location>
</feature>
<dbReference type="InterPro" id="IPR029058">
    <property type="entry name" value="AB_hydrolase_fold"/>
</dbReference>
<proteinExistence type="predicted"/>
<evidence type="ECO:0000313" key="3">
    <source>
        <dbReference type="EMBL" id="AOS98304.1"/>
    </source>
</evidence>
<dbReference type="AlphaFoldDB" id="A0A1C9WAX3"/>
<organism evidence="3 4">
    <name type="scientific">Microbulbifer aggregans</name>
    <dbReference type="NCBI Taxonomy" id="1769779"/>
    <lineage>
        <taxon>Bacteria</taxon>
        <taxon>Pseudomonadati</taxon>
        <taxon>Pseudomonadota</taxon>
        <taxon>Gammaproteobacteria</taxon>
        <taxon>Cellvibrionales</taxon>
        <taxon>Microbulbiferaceae</taxon>
        <taxon>Microbulbifer</taxon>
    </lineage>
</organism>
<keyword evidence="1" id="KW-0732">Signal</keyword>
<dbReference type="SUPFAM" id="SSF53474">
    <property type="entry name" value="alpha/beta-Hydrolases"/>
    <property type="match status" value="1"/>
</dbReference>
<dbReference type="RefSeq" id="WP_069948183.1">
    <property type="nucleotide sequence ID" value="NZ_CP014143.1"/>
</dbReference>
<dbReference type="Pfam" id="PF12695">
    <property type="entry name" value="Abhydrolase_5"/>
    <property type="match status" value="1"/>
</dbReference>
<sequence precursor="true">MFKTNFARNIGLLAFIFCFHALAFADAQSEVDAAMTSSSTVKVFQKRDWTGVSLFFGFEPAQPVSSRGLIIYPGGFVDPRAYAPLARHFADLGYYAAVVTPPFNLGILGTHYADYVKHYWRDEVNGWVIGGHSLGGVVAADYVNVNRASWDRVDALFLLAAYSNDLTYLTTLDIPVVSIWGGVDGLTTEQDIEDSKARLPSHTKYVRIEGGNHTQFYYTDTLQDGDNPAQISRDQQQAIVEQEIGVLLN</sequence>
<feature type="chain" id="PRO_5008895647" evidence="1">
    <location>
        <begin position="24"/>
        <end position="249"/>
    </location>
</feature>
<gene>
    <name evidence="3" type="ORF">AUP74_02933</name>
</gene>
<dbReference type="EMBL" id="CP014143">
    <property type="protein sequence ID" value="AOS98304.1"/>
    <property type="molecule type" value="Genomic_DNA"/>
</dbReference>
<dbReference type="GO" id="GO:0016787">
    <property type="term" value="F:hydrolase activity"/>
    <property type="evidence" value="ECO:0007669"/>
    <property type="project" value="UniProtKB-KW"/>
</dbReference>
<dbReference type="STRING" id="1769779.AUP74_02933"/>
<protein>
    <submittedName>
        <fullName evidence="3">Alpha/beta hydrolase family protein</fullName>
    </submittedName>
</protein>
<dbReference type="PATRIC" id="fig|1769779.3.peg.2908"/>
<name>A0A1C9WAX3_9GAMM</name>